<gene>
    <name evidence="2" type="ORF">CWATWH0003_4910</name>
</gene>
<name>G5JBU6_CROWT</name>
<keyword evidence="1" id="KW-1133">Transmembrane helix</keyword>
<organism evidence="2 3">
    <name type="scientific">Crocosphaera watsonii WH 0003</name>
    <dbReference type="NCBI Taxonomy" id="423471"/>
    <lineage>
        <taxon>Bacteria</taxon>
        <taxon>Bacillati</taxon>
        <taxon>Cyanobacteriota</taxon>
        <taxon>Cyanophyceae</taxon>
        <taxon>Oscillatoriophycideae</taxon>
        <taxon>Chroococcales</taxon>
        <taxon>Aphanothecaceae</taxon>
        <taxon>Crocosphaera</taxon>
    </lineage>
</organism>
<keyword evidence="1" id="KW-0812">Transmembrane</keyword>
<dbReference type="GeneID" id="88768270"/>
<dbReference type="InterPro" id="IPR046641">
    <property type="entry name" value="DUF6753"/>
</dbReference>
<comment type="caution">
    <text evidence="2">The sequence shown here is derived from an EMBL/GenBank/DDBJ whole genome shotgun (WGS) entry which is preliminary data.</text>
</comment>
<evidence type="ECO:0000256" key="1">
    <source>
        <dbReference type="SAM" id="Phobius"/>
    </source>
</evidence>
<dbReference type="Pfam" id="PF20538">
    <property type="entry name" value="DUF6753"/>
    <property type="match status" value="1"/>
</dbReference>
<keyword evidence="1" id="KW-0472">Membrane</keyword>
<accession>G5JBU6</accession>
<dbReference type="RefSeq" id="WP_007312716.1">
    <property type="nucleotide sequence ID" value="NZ_AESD01000731.1"/>
</dbReference>
<evidence type="ECO:0000313" key="3">
    <source>
        <dbReference type="Proteomes" id="UP000003477"/>
    </source>
</evidence>
<dbReference type="AlphaFoldDB" id="G5JBU6"/>
<feature type="transmembrane region" description="Helical" evidence="1">
    <location>
        <begin position="139"/>
        <end position="161"/>
    </location>
</feature>
<proteinExistence type="predicted"/>
<dbReference type="EMBL" id="AESD01000731">
    <property type="protein sequence ID" value="EHJ10352.1"/>
    <property type="molecule type" value="Genomic_DNA"/>
</dbReference>
<dbReference type="PATRIC" id="fig|423471.3.peg.4599"/>
<reference evidence="2 3" key="1">
    <citation type="journal article" date="2011" name="Front. Microbiol.">
        <title>Two Strains of Crocosphaera watsonii with Highly Conserved Genomes are Distinguished by Strain-Specific Features.</title>
        <authorList>
            <person name="Bench S.R."/>
            <person name="Ilikchyan I.N."/>
            <person name="Tripp H.J."/>
            <person name="Zehr J.P."/>
        </authorList>
    </citation>
    <scope>NUCLEOTIDE SEQUENCE [LARGE SCALE GENOMIC DNA]</scope>
    <source>
        <strain evidence="2 3">WH 0003</strain>
    </source>
</reference>
<protein>
    <submittedName>
        <fullName evidence="2">Uncharacterized protein</fullName>
    </submittedName>
</protein>
<evidence type="ECO:0000313" key="2">
    <source>
        <dbReference type="EMBL" id="EHJ10352.1"/>
    </source>
</evidence>
<dbReference type="Proteomes" id="UP000003477">
    <property type="component" value="Unassembled WGS sequence"/>
</dbReference>
<sequence>MFEEDEEMIPVFELDESSDSTNLESTSLSSEDIKNTESLLSEFLEDKDDIFKAKVLNIVVKHGLPSNDPLFLLLFATSSLQVMLEEAPSALHLSLQEARKTQEKIAHDATQITQSEIAKATRELITKTEALQLSRPSKVLIPGLSLFAIVFGLGLLSGVGLTVSVNQLASSGRVLSVSEAATLDWANSAEGKYAKNLWEWNKPYLQSGNCLKDMQQLGVKLTFGTQTATEGICALWVVPPNERKYQQ</sequence>